<proteinExistence type="predicted"/>
<evidence type="ECO:0000313" key="4">
    <source>
        <dbReference type="Proteomes" id="UP000182661"/>
    </source>
</evidence>
<feature type="domain" description="YhaN AAA" evidence="2">
    <location>
        <begin position="1"/>
        <end position="207"/>
    </location>
</feature>
<accession>A0A657LYI6</accession>
<keyword evidence="1" id="KW-0175">Coiled coil</keyword>
<dbReference type="OrthoDB" id="9764467at2"/>
<dbReference type="InterPro" id="IPR027417">
    <property type="entry name" value="P-loop_NTPase"/>
</dbReference>
<feature type="coiled-coil region" evidence="1">
    <location>
        <begin position="937"/>
        <end position="971"/>
    </location>
</feature>
<dbReference type="EMBL" id="LSRP01000035">
    <property type="protein sequence ID" value="OJG00212.1"/>
    <property type="molecule type" value="Genomic_DNA"/>
</dbReference>
<evidence type="ECO:0000259" key="2">
    <source>
        <dbReference type="Pfam" id="PF13514"/>
    </source>
</evidence>
<reference evidence="3 4" key="1">
    <citation type="submission" date="2016-02" db="EMBL/GenBank/DDBJ databases">
        <title>Genome sequencing of a beta-galactosidase producing bacteria Rhizobium sp. 59.</title>
        <authorList>
            <person name="Wang D."/>
            <person name="Kot W."/>
            <person name="Qin Y."/>
            <person name="Hansen L."/>
            <person name="Naqvi K."/>
            <person name="Rensing C."/>
        </authorList>
    </citation>
    <scope>NUCLEOTIDE SEQUENCE [LARGE SCALE GENOMIC DNA]</scope>
    <source>
        <strain evidence="3 4">59</strain>
    </source>
</reference>
<comment type="caution">
    <text evidence="3">The sequence shown here is derived from an EMBL/GenBank/DDBJ whole genome shotgun (WGS) entry which is preliminary data.</text>
</comment>
<protein>
    <submittedName>
        <fullName evidence="3">Sugar translocase</fullName>
    </submittedName>
</protein>
<evidence type="ECO:0000313" key="3">
    <source>
        <dbReference type="EMBL" id="OJG00212.1"/>
    </source>
</evidence>
<dbReference type="AlphaFoldDB" id="A0A657LYI6"/>
<dbReference type="RefSeq" id="WP_071831609.1">
    <property type="nucleotide sequence ID" value="NZ_LSRP01000035.1"/>
</dbReference>
<keyword evidence="4" id="KW-1185">Reference proteome</keyword>
<organism evidence="3 4">
    <name type="scientific">Pararhizobium antarcticum</name>
    <dbReference type="NCBI Taxonomy" id="1798805"/>
    <lineage>
        <taxon>Bacteria</taxon>
        <taxon>Pseudomonadati</taxon>
        <taxon>Pseudomonadota</taxon>
        <taxon>Alphaproteobacteria</taxon>
        <taxon>Hyphomicrobiales</taxon>
        <taxon>Rhizobiaceae</taxon>
        <taxon>Rhizobium/Agrobacterium group</taxon>
        <taxon>Pararhizobium</taxon>
    </lineage>
</organism>
<dbReference type="SUPFAM" id="SSF52540">
    <property type="entry name" value="P-loop containing nucleoside triphosphate hydrolases"/>
    <property type="match status" value="1"/>
</dbReference>
<dbReference type="Gene3D" id="3.40.50.300">
    <property type="entry name" value="P-loop containing nucleotide triphosphate hydrolases"/>
    <property type="match status" value="2"/>
</dbReference>
<sequence length="1158" mass="127428">MRLNRLDLVRYGKFTGRSLDFGLAKPGSPDLHVVYGPNEAGKSTLFSAFLDFLFGIEHLSGYGFLHPYPTMRVGGEIEAGGRLHEAYRVKRKQNTLLGADEQTLPDNLFSGALGSIDRTTYKMMFSLDDDSIEKGGESILKSEGELGTLLFSASSGMPDSNAILSALKGEAESFYKPRGQKHHLGERKAELEALKDEKAAIDTNARDYAMLRKARDMAAERHGKASEARTDARLALEFARDKIGGLALLERLRSLRSELAIGDDDRDPPSAWHALLPQLLQRDVELSTRLAQIETDVRRREAERDGVVIDAAVLAAEPLIRDLEQSDLEARHRTALKDMPSRLDERDRAQSEIARLLVRLGRDPDEDPLALVLPAAITGRLQDLAQRHSGLAEKLSGARSELQQARQDNGEAVAAQARLSDDDEGDIETDPSSLADLLRLARQDDCIRRQKAARRQIAGLEDQLDERLAALSPFSGSADDLVHMPVPVAVDVEEWKRRLAALEGAGTRLLERIADERTGMAAESGRLDELTRLGGFAGDEDALVLRAARDEAWSRHLENFDRPSAAFFESAMKRDDEASALRLAQSERLAQARGLSLTLAERKARLALFEVQALENRTALEALVATLAAAASLCGLPDATSVAQLETWLAKRLSVLDARTELRAAQRELEAAVDDEQDLRRRLALQLNQLGAEDAPDSLDDAILFADALVVRIQALRSRKDAAAAAVERTTRALEARSEALAAAEDAMGNWTHDWADSTAQTWLGGQDRQVAASEIGPVLAVLQDLDKLLQRKSDLDHRIDGMRRDQTAFCASVDGIATQMEIAAADPLAAFVEAKVRLSALRDNQTLLTRLADESAEKQRERQGLVDDQASHDAAKQDMLAFFGCETLGEVDIRLEAVKARDRLRARIDETGRDLLTRLKVATTEQAESILAAVDIGELERDVVTLESRLEECDRDAADAHAERREAEKALATIGGDDRAAHLDEQRRTILLDIEEKAMTYLRLRAGILSTEMALRLYRERHRSAMMQRASAAFNRISGGEYAGLSTQSENGKEFLIANAASGASKVVGDHTLSKGTQFQLYLALRMAGYHEVAATRESLPFIADDIMETFDDGRAEHAFGLMADMAKVGQVIYLTHHQHLCDLARRACPDATIHTL</sequence>
<dbReference type="Pfam" id="PF13514">
    <property type="entry name" value="AAA_27"/>
    <property type="match status" value="1"/>
</dbReference>
<name>A0A657LYI6_9HYPH</name>
<dbReference type="PANTHER" id="PTHR41259:SF1">
    <property type="entry name" value="DOUBLE-STRAND BREAK REPAIR RAD50 ATPASE, PUTATIVE-RELATED"/>
    <property type="match status" value="1"/>
</dbReference>
<evidence type="ECO:0000256" key="1">
    <source>
        <dbReference type="SAM" id="Coils"/>
    </source>
</evidence>
<dbReference type="Proteomes" id="UP000182661">
    <property type="component" value="Unassembled WGS sequence"/>
</dbReference>
<dbReference type="InterPro" id="IPR038734">
    <property type="entry name" value="YhaN_AAA"/>
</dbReference>
<gene>
    <name evidence="3" type="ORF">AX760_10820</name>
</gene>
<feature type="coiled-coil region" evidence="1">
    <location>
        <begin position="655"/>
        <end position="682"/>
    </location>
</feature>
<dbReference type="PANTHER" id="PTHR41259">
    <property type="entry name" value="DOUBLE-STRAND BREAK REPAIR RAD50 ATPASE, PUTATIVE-RELATED"/>
    <property type="match status" value="1"/>
</dbReference>